<dbReference type="KEGG" id="mlr:MELLADRAFT_48366"/>
<keyword evidence="6" id="KW-1185">Reference proteome</keyword>
<comment type="similarity">
    <text evidence="1 3">Belongs to the type-B carboxylesterase/lipase family.</text>
</comment>
<dbReference type="STRING" id="747676.F4RLS8"/>
<dbReference type="EC" id="3.1.1.-" evidence="3"/>
<reference evidence="6" key="1">
    <citation type="journal article" date="2011" name="Proc. Natl. Acad. Sci. U.S.A.">
        <title>Obligate biotrophy features unraveled by the genomic analysis of rust fungi.</title>
        <authorList>
            <person name="Duplessis S."/>
            <person name="Cuomo C.A."/>
            <person name="Lin Y.-C."/>
            <person name="Aerts A."/>
            <person name="Tisserant E."/>
            <person name="Veneault-Fourrey C."/>
            <person name="Joly D.L."/>
            <person name="Hacquard S."/>
            <person name="Amselem J."/>
            <person name="Cantarel B.L."/>
            <person name="Chiu R."/>
            <person name="Coutinho P.M."/>
            <person name="Feau N."/>
            <person name="Field M."/>
            <person name="Frey P."/>
            <person name="Gelhaye E."/>
            <person name="Goldberg J."/>
            <person name="Grabherr M.G."/>
            <person name="Kodira C.D."/>
            <person name="Kohler A."/>
            <person name="Kuees U."/>
            <person name="Lindquist E.A."/>
            <person name="Lucas S.M."/>
            <person name="Mago R."/>
            <person name="Mauceli E."/>
            <person name="Morin E."/>
            <person name="Murat C."/>
            <person name="Pangilinan J.L."/>
            <person name="Park R."/>
            <person name="Pearson M."/>
            <person name="Quesneville H."/>
            <person name="Rouhier N."/>
            <person name="Sakthikumar S."/>
            <person name="Salamov A.A."/>
            <person name="Schmutz J."/>
            <person name="Selles B."/>
            <person name="Shapiro H."/>
            <person name="Tanguay P."/>
            <person name="Tuskan G.A."/>
            <person name="Henrissat B."/>
            <person name="Van de Peer Y."/>
            <person name="Rouze P."/>
            <person name="Ellis J.G."/>
            <person name="Dodds P.N."/>
            <person name="Schein J.E."/>
            <person name="Zhong S."/>
            <person name="Hamelin R.C."/>
            <person name="Grigoriev I.V."/>
            <person name="Szabo L.J."/>
            <person name="Martin F."/>
        </authorList>
    </citation>
    <scope>NUCLEOTIDE SEQUENCE [LARGE SCALE GENOMIC DNA]</scope>
    <source>
        <strain evidence="6">98AG31 / pathotype 3-4-7</strain>
    </source>
</reference>
<evidence type="ECO:0000259" key="4">
    <source>
        <dbReference type="Pfam" id="PF00135"/>
    </source>
</evidence>
<name>F4RLS8_MELLP</name>
<dbReference type="InterPro" id="IPR002018">
    <property type="entry name" value="CarbesteraseB"/>
</dbReference>
<dbReference type="FunCoup" id="F4RLS8">
    <property type="interactions" value="1"/>
</dbReference>
<protein>
    <recommendedName>
        <fullName evidence="3">Carboxylic ester hydrolase</fullName>
        <ecNumber evidence="3">3.1.1.-</ecNumber>
    </recommendedName>
</protein>
<evidence type="ECO:0000256" key="2">
    <source>
        <dbReference type="ARBA" id="ARBA00022801"/>
    </source>
</evidence>
<gene>
    <name evidence="5" type="ORF">MELLADRAFT_48366</name>
</gene>
<dbReference type="PROSITE" id="PS00122">
    <property type="entry name" value="CARBOXYLESTERASE_B_1"/>
    <property type="match status" value="1"/>
</dbReference>
<dbReference type="AlphaFoldDB" id="F4RLS8"/>
<evidence type="ECO:0000256" key="3">
    <source>
        <dbReference type="RuleBase" id="RU361235"/>
    </source>
</evidence>
<feature type="chain" id="PRO_5005129529" description="Carboxylic ester hydrolase" evidence="3">
    <location>
        <begin position="24"/>
        <end position="559"/>
    </location>
</feature>
<dbReference type="InterPro" id="IPR019826">
    <property type="entry name" value="Carboxylesterase_B_AS"/>
</dbReference>
<feature type="signal peptide" evidence="3">
    <location>
        <begin position="1"/>
        <end position="23"/>
    </location>
</feature>
<dbReference type="HOGENOM" id="CLU_006586_10_6_1"/>
<proteinExistence type="inferred from homology"/>
<dbReference type="EMBL" id="GL883107">
    <property type="protein sequence ID" value="EGG06701.1"/>
    <property type="molecule type" value="Genomic_DNA"/>
</dbReference>
<dbReference type="GO" id="GO:0016787">
    <property type="term" value="F:hydrolase activity"/>
    <property type="evidence" value="ECO:0007669"/>
    <property type="project" value="UniProtKB-KW"/>
</dbReference>
<dbReference type="Gene3D" id="3.40.50.1820">
    <property type="entry name" value="alpha/beta hydrolase"/>
    <property type="match status" value="1"/>
</dbReference>
<evidence type="ECO:0000256" key="1">
    <source>
        <dbReference type="ARBA" id="ARBA00005964"/>
    </source>
</evidence>
<dbReference type="Pfam" id="PF00135">
    <property type="entry name" value="COesterase"/>
    <property type="match status" value="1"/>
</dbReference>
<dbReference type="InterPro" id="IPR029058">
    <property type="entry name" value="AB_hydrolase_fold"/>
</dbReference>
<dbReference type="GeneID" id="18928515"/>
<evidence type="ECO:0000313" key="5">
    <source>
        <dbReference type="EMBL" id="EGG06701.1"/>
    </source>
</evidence>
<keyword evidence="3" id="KW-0732">Signal</keyword>
<dbReference type="Proteomes" id="UP000001072">
    <property type="component" value="Unassembled WGS sequence"/>
</dbReference>
<dbReference type="eggNOG" id="KOG1516">
    <property type="taxonomic scope" value="Eukaryota"/>
</dbReference>
<dbReference type="InParanoid" id="F4RLS8"/>
<sequence>MGKKSAALLVMSGALMAWWYCRKSPTEPVVVLDYGSFRGRRSHLHHEIERFYGIPYAEPPVGDRRFTNPIPPLRTYWKHDARKHAPVCSQQTLGGDTESMYKDWFNNMNLNPMEYFTPFGSGQEDCLTLDIARPAGLNKSSKLPVMYFIYPGGFNYGASWQLTPVPMVKKSIEIGLPVIWVSANHRMNAFGFLGGREVGEAGVGNLGLKDQRLTLEWIQKHISKFGGDPKKVMVYGESSGAISISHHLLAFNGNLNGLFRAAICQSGTALPAGKLSEGAGQKGFDFLVDKVGCKDSKDKLDCLRHADLEKLQDAINDLPGTFSFGAFPLTFGPSVDGEFVTESMQHALAAGRFAKIPLISTTMKDEGTVLTISSSSIKTQDQLRQTLHQKVPKASPEQIEKILQLWPSDPKLGSPFGTGDKNALTPVYKQYSAILGDFAFQGLRRLFLRTTANAMPTWSLLDRAEEDLPIIGAFHASDLPAVVGLIPGQRTDEYQARWISFAHNLDPNYEGLPRWEKYDNGQSLVMTRNGSIGMEPDNFREKEIDYYLQNLHELTFDSP</sequence>
<dbReference type="ESTHER" id="9basi-f4rls8">
    <property type="family name" value="Fungal_carboxylesterase_lipase"/>
</dbReference>
<dbReference type="RefSeq" id="XP_007410141.1">
    <property type="nucleotide sequence ID" value="XM_007410079.1"/>
</dbReference>
<accession>F4RLS8</accession>
<evidence type="ECO:0000313" key="6">
    <source>
        <dbReference type="Proteomes" id="UP000001072"/>
    </source>
</evidence>
<keyword evidence="2 3" id="KW-0378">Hydrolase</keyword>
<dbReference type="VEuPathDB" id="FungiDB:MELLADRAFT_48366"/>
<dbReference type="InterPro" id="IPR050309">
    <property type="entry name" value="Type-B_Carboxylest/Lipase"/>
</dbReference>
<organism evidence="6">
    <name type="scientific">Melampsora larici-populina (strain 98AG31 / pathotype 3-4-7)</name>
    <name type="common">Poplar leaf rust fungus</name>
    <dbReference type="NCBI Taxonomy" id="747676"/>
    <lineage>
        <taxon>Eukaryota</taxon>
        <taxon>Fungi</taxon>
        <taxon>Dikarya</taxon>
        <taxon>Basidiomycota</taxon>
        <taxon>Pucciniomycotina</taxon>
        <taxon>Pucciniomycetes</taxon>
        <taxon>Pucciniales</taxon>
        <taxon>Melampsoraceae</taxon>
        <taxon>Melampsora</taxon>
    </lineage>
</organism>
<dbReference type="OrthoDB" id="408631at2759"/>
<dbReference type="SUPFAM" id="SSF53474">
    <property type="entry name" value="alpha/beta-Hydrolases"/>
    <property type="match status" value="1"/>
</dbReference>
<feature type="domain" description="Carboxylesterase type B" evidence="4">
    <location>
        <begin position="27"/>
        <end position="527"/>
    </location>
</feature>
<dbReference type="PANTHER" id="PTHR11559">
    <property type="entry name" value="CARBOXYLESTERASE"/>
    <property type="match status" value="1"/>
</dbReference>